<evidence type="ECO:0000256" key="3">
    <source>
        <dbReference type="ARBA" id="ARBA00022692"/>
    </source>
</evidence>
<dbReference type="OrthoDB" id="9791807at2"/>
<keyword evidence="3 7" id="KW-0812">Transmembrane</keyword>
<evidence type="ECO:0000256" key="5">
    <source>
        <dbReference type="ARBA" id="ARBA00023136"/>
    </source>
</evidence>
<comment type="subcellular location">
    <subcellularLocation>
        <location evidence="1">Membrane</location>
        <topology evidence="1">Multi-pass membrane protein</topology>
    </subcellularLocation>
</comment>
<comment type="similarity">
    <text evidence="2">Belongs to the UPF0014 family.</text>
</comment>
<evidence type="ECO:0000256" key="4">
    <source>
        <dbReference type="ARBA" id="ARBA00022989"/>
    </source>
</evidence>
<feature type="transmembrane region" description="Helical" evidence="7">
    <location>
        <begin position="124"/>
        <end position="143"/>
    </location>
</feature>
<evidence type="ECO:0000256" key="1">
    <source>
        <dbReference type="ARBA" id="ARBA00004141"/>
    </source>
</evidence>
<dbReference type="GO" id="GO:0005886">
    <property type="term" value="C:plasma membrane"/>
    <property type="evidence" value="ECO:0007669"/>
    <property type="project" value="TreeGrafter"/>
</dbReference>
<feature type="transmembrane region" description="Helical" evidence="7">
    <location>
        <begin position="89"/>
        <end position="112"/>
    </location>
</feature>
<keyword evidence="5 7" id="KW-0472">Membrane</keyword>
<keyword evidence="4 7" id="KW-1133">Transmembrane helix</keyword>
<accession>F8NBL9</accession>
<dbReference type="Pfam" id="PF03649">
    <property type="entry name" value="UPF0014"/>
    <property type="match status" value="1"/>
</dbReference>
<proteinExistence type="inferred from homology"/>
<dbReference type="HOGENOM" id="CLU_076147_1_1_10"/>
<evidence type="ECO:0000256" key="6">
    <source>
        <dbReference type="SAM" id="MobiDB-lite"/>
    </source>
</evidence>
<dbReference type="Proteomes" id="UP000002772">
    <property type="component" value="Unassembled WGS sequence"/>
</dbReference>
<dbReference type="STRING" id="688246.Premu_2627"/>
<dbReference type="eggNOG" id="COG0390">
    <property type="taxonomic scope" value="Bacteria"/>
</dbReference>
<keyword evidence="9" id="KW-1185">Reference proteome</keyword>
<evidence type="ECO:0000256" key="2">
    <source>
        <dbReference type="ARBA" id="ARBA00005268"/>
    </source>
</evidence>
<feature type="transmembrane region" description="Helical" evidence="7">
    <location>
        <begin position="37"/>
        <end position="55"/>
    </location>
</feature>
<feature type="compositionally biased region" description="Low complexity" evidence="6">
    <location>
        <begin position="265"/>
        <end position="276"/>
    </location>
</feature>
<sequence>MNVSLLSVFFALLIIAFPIFVIIRYRLPLLNRFVKALLRLVLTTSLVALATLLCVKLNSLVVNIIVALLFGMFAASMSVLQSRLRMKAVFVPVLCGFLSGLLIVGVYTVPLILGARGWQVSVHLVPVMGLLSGGMIGAVSRALEVYYAGLRHHAQLYYYLLGNGSTHAQATEYFLRRALQASVLFVSRQMSAVVFATAPVIFFVATIAGMNVLAATVLQVSFFIAVLSASLLAVFVALLIGRHYNFDGYNHLKKVFKGQTVESEPSVSGLSLSSPSAPREPDSVSRQQESESESRL</sequence>
<gene>
    <name evidence="8" type="ORF">Premu_2627</name>
</gene>
<dbReference type="PANTHER" id="PTHR30028:SF0">
    <property type="entry name" value="PROTEIN ALUMINUM SENSITIVE 3"/>
    <property type="match status" value="1"/>
</dbReference>
<name>F8NBL9_9BACT</name>
<feature type="transmembrane region" description="Helical" evidence="7">
    <location>
        <begin position="6"/>
        <end position="25"/>
    </location>
</feature>
<reference evidence="9" key="1">
    <citation type="journal article" date="2011" name="Stand. Genomic Sci.">
        <title>Non-contiguous finished genome sequence of the opportunistic oral pathogen Prevotella multisaccharivorax type strain (PPPA20).</title>
        <authorList>
            <person name="Pati A."/>
            <person name="Gronow S."/>
            <person name="Lu M."/>
            <person name="Lapidus A."/>
            <person name="Nolan M."/>
            <person name="Lucas S."/>
            <person name="Hammon N."/>
            <person name="Deshpande S."/>
            <person name="Cheng J.F."/>
            <person name="Tapia R."/>
            <person name="Han C."/>
            <person name="Goodwin L."/>
            <person name="Pitluck S."/>
            <person name="Liolios K."/>
            <person name="Pagani I."/>
            <person name="Mavromatis K."/>
            <person name="Mikhailova N."/>
            <person name="Huntemann M."/>
            <person name="Chen A."/>
            <person name="Palaniappan K."/>
            <person name="Land M."/>
            <person name="Hauser L."/>
            <person name="Detter J.C."/>
            <person name="Brambilla E.M."/>
            <person name="Rohde M."/>
            <person name="Goker M."/>
            <person name="Woyke T."/>
            <person name="Bristow J."/>
            <person name="Eisen J.A."/>
            <person name="Markowitz V."/>
            <person name="Hugenholtz P."/>
            <person name="Kyrpides N.C."/>
            <person name="Klenk H.P."/>
            <person name="Ivanova N."/>
        </authorList>
    </citation>
    <scope>NUCLEOTIDE SEQUENCE [LARGE SCALE GENOMIC DNA]</scope>
    <source>
        <strain evidence="9">DSM 17128</strain>
    </source>
</reference>
<dbReference type="InterPro" id="IPR005226">
    <property type="entry name" value="UPF0014_fam"/>
</dbReference>
<evidence type="ECO:0000313" key="8">
    <source>
        <dbReference type="EMBL" id="EGN57981.1"/>
    </source>
</evidence>
<feature type="transmembrane region" description="Helical" evidence="7">
    <location>
        <begin position="61"/>
        <end position="80"/>
    </location>
</feature>
<organism evidence="8 9">
    <name type="scientific">Hallella multisaccharivorax DSM 17128</name>
    <dbReference type="NCBI Taxonomy" id="688246"/>
    <lineage>
        <taxon>Bacteria</taxon>
        <taxon>Pseudomonadati</taxon>
        <taxon>Bacteroidota</taxon>
        <taxon>Bacteroidia</taxon>
        <taxon>Bacteroidales</taxon>
        <taxon>Prevotellaceae</taxon>
        <taxon>Hallella</taxon>
    </lineage>
</organism>
<evidence type="ECO:0000313" key="9">
    <source>
        <dbReference type="Proteomes" id="UP000002772"/>
    </source>
</evidence>
<protein>
    <recommendedName>
        <fullName evidence="10">ABC transporter permease</fullName>
    </recommendedName>
</protein>
<dbReference type="EMBL" id="GL945017">
    <property type="protein sequence ID" value="EGN57981.1"/>
    <property type="molecule type" value="Genomic_DNA"/>
</dbReference>
<dbReference type="AlphaFoldDB" id="F8NBL9"/>
<feature type="transmembrane region" description="Helical" evidence="7">
    <location>
        <begin position="192"/>
        <end position="214"/>
    </location>
</feature>
<dbReference type="PANTHER" id="PTHR30028">
    <property type="entry name" value="UPF0014 INNER MEMBRANE PROTEIN YBBM-RELATED"/>
    <property type="match status" value="1"/>
</dbReference>
<evidence type="ECO:0000256" key="7">
    <source>
        <dbReference type="SAM" id="Phobius"/>
    </source>
</evidence>
<evidence type="ECO:0008006" key="10">
    <source>
        <dbReference type="Google" id="ProtNLM"/>
    </source>
</evidence>
<feature type="transmembrane region" description="Helical" evidence="7">
    <location>
        <begin position="220"/>
        <end position="240"/>
    </location>
</feature>
<feature type="compositionally biased region" description="Basic and acidic residues" evidence="6">
    <location>
        <begin position="279"/>
        <end position="296"/>
    </location>
</feature>
<feature type="region of interest" description="Disordered" evidence="6">
    <location>
        <begin position="265"/>
        <end position="296"/>
    </location>
</feature>